<gene>
    <name evidence="1" type="ORF">ACFSR3_15795</name>
</gene>
<dbReference type="EMBL" id="JBHUMD010000029">
    <property type="protein sequence ID" value="MFD2603528.1"/>
    <property type="molecule type" value="Genomic_DNA"/>
</dbReference>
<reference evidence="2" key="1">
    <citation type="journal article" date="2019" name="Int. J. Syst. Evol. Microbiol.">
        <title>The Global Catalogue of Microorganisms (GCM) 10K type strain sequencing project: providing services to taxonomists for standard genome sequencing and annotation.</title>
        <authorList>
            <consortium name="The Broad Institute Genomics Platform"/>
            <consortium name="The Broad Institute Genome Sequencing Center for Infectious Disease"/>
            <person name="Wu L."/>
            <person name="Ma J."/>
        </authorList>
    </citation>
    <scope>NUCLEOTIDE SEQUENCE [LARGE SCALE GENOMIC DNA]</scope>
    <source>
        <strain evidence="2">KCTC 42107</strain>
    </source>
</reference>
<keyword evidence="2" id="KW-1185">Reference proteome</keyword>
<evidence type="ECO:0000313" key="1">
    <source>
        <dbReference type="EMBL" id="MFD2603528.1"/>
    </source>
</evidence>
<dbReference type="RefSeq" id="WP_379822353.1">
    <property type="nucleotide sequence ID" value="NZ_JBHUMD010000029.1"/>
</dbReference>
<comment type="caution">
    <text evidence="1">The sequence shown here is derived from an EMBL/GenBank/DDBJ whole genome shotgun (WGS) entry which is preliminary data.</text>
</comment>
<name>A0ABW5NXG8_9FLAO</name>
<proteinExistence type="predicted"/>
<sequence length="214" mass="24643">MKKYFFFWLSAIVFISCGKKIEGGTEFYFNDPQPVNDSELSLIPSKFIGEYSNGKNETLIVSQTAIYKQFNTMYPKSIIDSLGVLKNGKLTTNDTYEVLDAEIIGDSLYIKGIFGDTIFKFSPVHKMKRINGNLVVSSKDSIFWRANIISLTKDSLKIKYLTDKEDYNQIKPLVKNIKTNEDTTVVKINPTRREFARILKIKKFGWEQGYKKIK</sequence>
<dbReference type="Proteomes" id="UP001597480">
    <property type="component" value="Unassembled WGS sequence"/>
</dbReference>
<dbReference type="PROSITE" id="PS51257">
    <property type="entry name" value="PROKAR_LIPOPROTEIN"/>
    <property type="match status" value="1"/>
</dbReference>
<protein>
    <recommendedName>
        <fullName evidence="3">Lipoprotein</fullName>
    </recommendedName>
</protein>
<evidence type="ECO:0000313" key="2">
    <source>
        <dbReference type="Proteomes" id="UP001597480"/>
    </source>
</evidence>
<organism evidence="1 2">
    <name type="scientific">Flavobacterium suzhouense</name>
    <dbReference type="NCBI Taxonomy" id="1529638"/>
    <lineage>
        <taxon>Bacteria</taxon>
        <taxon>Pseudomonadati</taxon>
        <taxon>Bacteroidota</taxon>
        <taxon>Flavobacteriia</taxon>
        <taxon>Flavobacteriales</taxon>
        <taxon>Flavobacteriaceae</taxon>
        <taxon>Flavobacterium</taxon>
    </lineage>
</organism>
<evidence type="ECO:0008006" key="3">
    <source>
        <dbReference type="Google" id="ProtNLM"/>
    </source>
</evidence>
<accession>A0ABW5NXG8</accession>